<gene>
    <name evidence="2" type="ORF">SDRG_15995</name>
</gene>
<dbReference type="InParanoid" id="T0PVA6"/>
<dbReference type="Proteomes" id="UP000030762">
    <property type="component" value="Unassembled WGS sequence"/>
</dbReference>
<evidence type="ECO:0000313" key="3">
    <source>
        <dbReference type="Proteomes" id="UP000030762"/>
    </source>
</evidence>
<organism evidence="2 3">
    <name type="scientific">Saprolegnia diclina (strain VS20)</name>
    <dbReference type="NCBI Taxonomy" id="1156394"/>
    <lineage>
        <taxon>Eukaryota</taxon>
        <taxon>Sar</taxon>
        <taxon>Stramenopiles</taxon>
        <taxon>Oomycota</taxon>
        <taxon>Saprolegniomycetes</taxon>
        <taxon>Saprolegniales</taxon>
        <taxon>Saprolegniaceae</taxon>
        <taxon>Saprolegnia</taxon>
    </lineage>
</organism>
<evidence type="ECO:0000256" key="1">
    <source>
        <dbReference type="SAM" id="MobiDB-lite"/>
    </source>
</evidence>
<feature type="region of interest" description="Disordered" evidence="1">
    <location>
        <begin position="48"/>
        <end position="69"/>
    </location>
</feature>
<keyword evidence="3" id="KW-1185">Reference proteome</keyword>
<sequence>MGHARPSETSCGCDGAITCILHTPMVAEPAADAAASLAPVNAPLEAAWGDDDVPAPQADLYNHDVWHGA</sequence>
<name>T0PVA6_SAPDV</name>
<evidence type="ECO:0000313" key="2">
    <source>
        <dbReference type="EMBL" id="EQC26191.1"/>
    </source>
</evidence>
<dbReference type="RefSeq" id="XP_008620406.1">
    <property type="nucleotide sequence ID" value="XM_008622184.1"/>
</dbReference>
<dbReference type="VEuPathDB" id="FungiDB:SDRG_15995"/>
<proteinExistence type="predicted"/>
<protein>
    <submittedName>
        <fullName evidence="2">Uncharacterized protein</fullName>
    </submittedName>
</protein>
<accession>T0PVA6</accession>
<dbReference type="EMBL" id="JH767239">
    <property type="protein sequence ID" value="EQC26191.1"/>
    <property type="molecule type" value="Genomic_DNA"/>
</dbReference>
<reference evidence="2 3" key="1">
    <citation type="submission" date="2012-04" db="EMBL/GenBank/DDBJ databases">
        <title>The Genome Sequence of Saprolegnia declina VS20.</title>
        <authorList>
            <consortium name="The Broad Institute Genome Sequencing Platform"/>
            <person name="Russ C."/>
            <person name="Nusbaum C."/>
            <person name="Tyler B."/>
            <person name="van West P."/>
            <person name="Dieguez-Uribeondo J."/>
            <person name="de Bruijn I."/>
            <person name="Tripathy S."/>
            <person name="Jiang R."/>
            <person name="Young S.K."/>
            <person name="Zeng Q."/>
            <person name="Gargeya S."/>
            <person name="Fitzgerald M."/>
            <person name="Haas B."/>
            <person name="Abouelleil A."/>
            <person name="Alvarado L."/>
            <person name="Arachchi H.M."/>
            <person name="Berlin A."/>
            <person name="Chapman S.B."/>
            <person name="Goldberg J."/>
            <person name="Griggs A."/>
            <person name="Gujja S."/>
            <person name="Hansen M."/>
            <person name="Howarth C."/>
            <person name="Imamovic A."/>
            <person name="Larimer J."/>
            <person name="McCowen C."/>
            <person name="Montmayeur A."/>
            <person name="Murphy C."/>
            <person name="Neiman D."/>
            <person name="Pearson M."/>
            <person name="Priest M."/>
            <person name="Roberts A."/>
            <person name="Saif S."/>
            <person name="Shea T."/>
            <person name="Sisk P."/>
            <person name="Sykes S."/>
            <person name="Wortman J."/>
            <person name="Nusbaum C."/>
            <person name="Birren B."/>
        </authorList>
    </citation>
    <scope>NUCLEOTIDE SEQUENCE [LARGE SCALE GENOMIC DNA]</scope>
    <source>
        <strain evidence="2 3">VS20</strain>
    </source>
</reference>
<dbReference type="GeneID" id="19956722"/>
<dbReference type="AlphaFoldDB" id="T0PVA6"/>